<dbReference type="OrthoDB" id="5432738at2"/>
<dbReference type="RefSeq" id="WP_073379532.1">
    <property type="nucleotide sequence ID" value="NZ_FQXS01000061.1"/>
</dbReference>
<dbReference type="STRING" id="1121409.SAMN02745124_04438"/>
<gene>
    <name evidence="1" type="ORF">SAMN02745124_04438</name>
</gene>
<dbReference type="EMBL" id="FQXS01000061">
    <property type="protein sequence ID" value="SHI15452.1"/>
    <property type="molecule type" value="Genomic_DNA"/>
</dbReference>
<keyword evidence="2" id="KW-1185">Reference proteome</keyword>
<sequence length="137" mass="15965">MLESHGASRILASFHDIVPNWIFAGLYFSDDYLKENPELTQKVLNGMVKSFEFIRTNEEEARKFLPKYTKVEEDLCMIAALREYSPIEPMDHILTQKQLMVDYGFIKNEAPIEKMIDYSFLPQELKTLGHSSVEDKQ</sequence>
<protein>
    <recommendedName>
        <fullName evidence="3">NitT/TauT family transport system substrate-binding protein</fullName>
    </recommendedName>
</protein>
<dbReference type="Proteomes" id="UP000184139">
    <property type="component" value="Unassembled WGS sequence"/>
</dbReference>
<evidence type="ECO:0000313" key="2">
    <source>
        <dbReference type="Proteomes" id="UP000184139"/>
    </source>
</evidence>
<organism evidence="1 2">
    <name type="scientific">Desulfofustis glycolicus DSM 9705</name>
    <dbReference type="NCBI Taxonomy" id="1121409"/>
    <lineage>
        <taxon>Bacteria</taxon>
        <taxon>Pseudomonadati</taxon>
        <taxon>Thermodesulfobacteriota</taxon>
        <taxon>Desulfobulbia</taxon>
        <taxon>Desulfobulbales</taxon>
        <taxon>Desulfocapsaceae</taxon>
        <taxon>Desulfofustis</taxon>
    </lineage>
</organism>
<reference evidence="1 2" key="1">
    <citation type="submission" date="2016-11" db="EMBL/GenBank/DDBJ databases">
        <authorList>
            <person name="Jaros S."/>
            <person name="Januszkiewicz K."/>
            <person name="Wedrychowicz H."/>
        </authorList>
    </citation>
    <scope>NUCLEOTIDE SEQUENCE [LARGE SCALE GENOMIC DNA]</scope>
    <source>
        <strain evidence="1 2">DSM 9705</strain>
    </source>
</reference>
<dbReference type="SUPFAM" id="SSF53850">
    <property type="entry name" value="Periplasmic binding protein-like II"/>
    <property type="match status" value="1"/>
</dbReference>
<proteinExistence type="predicted"/>
<evidence type="ECO:0008006" key="3">
    <source>
        <dbReference type="Google" id="ProtNLM"/>
    </source>
</evidence>
<dbReference type="Gene3D" id="3.40.190.10">
    <property type="entry name" value="Periplasmic binding protein-like II"/>
    <property type="match status" value="1"/>
</dbReference>
<name>A0A1M5YTQ2_9BACT</name>
<accession>A0A1M5YTQ2</accession>
<dbReference type="AlphaFoldDB" id="A0A1M5YTQ2"/>
<evidence type="ECO:0000313" key="1">
    <source>
        <dbReference type="EMBL" id="SHI15452.1"/>
    </source>
</evidence>